<gene>
    <name evidence="2" type="ORF">GCM10023196_037660</name>
</gene>
<evidence type="ECO:0000256" key="1">
    <source>
        <dbReference type="SAM" id="MobiDB-lite"/>
    </source>
</evidence>
<sequence length="76" mass="8047">MTSRMRRPVDRPLGDAGEPGLGAWARIETKVLTTRAEQGLPPTVEDVTTLHAIATLMHPDLVEAGQIGGFGGRKAA</sequence>
<comment type="caution">
    <text evidence="2">The sequence shown here is derived from an EMBL/GenBank/DDBJ whole genome shotgun (WGS) entry which is preliminary data.</text>
</comment>
<feature type="region of interest" description="Disordered" evidence="1">
    <location>
        <begin position="1"/>
        <end position="20"/>
    </location>
</feature>
<evidence type="ECO:0000313" key="2">
    <source>
        <dbReference type="EMBL" id="GAA4627032.1"/>
    </source>
</evidence>
<organism evidence="2 3">
    <name type="scientific">Actinoallomurus vinaceus</name>
    <dbReference type="NCBI Taxonomy" id="1080074"/>
    <lineage>
        <taxon>Bacteria</taxon>
        <taxon>Bacillati</taxon>
        <taxon>Actinomycetota</taxon>
        <taxon>Actinomycetes</taxon>
        <taxon>Streptosporangiales</taxon>
        <taxon>Thermomonosporaceae</taxon>
        <taxon>Actinoallomurus</taxon>
    </lineage>
</organism>
<proteinExistence type="predicted"/>
<keyword evidence="3" id="KW-1185">Reference proteome</keyword>
<dbReference type="EMBL" id="BAABHK010000004">
    <property type="protein sequence ID" value="GAA4627032.1"/>
    <property type="molecule type" value="Genomic_DNA"/>
</dbReference>
<evidence type="ECO:0000313" key="3">
    <source>
        <dbReference type="Proteomes" id="UP001501442"/>
    </source>
</evidence>
<protein>
    <submittedName>
        <fullName evidence="2">Uncharacterized protein</fullName>
    </submittedName>
</protein>
<accession>A0ABP8U9M6</accession>
<reference evidence="3" key="1">
    <citation type="journal article" date="2019" name="Int. J. Syst. Evol. Microbiol.">
        <title>The Global Catalogue of Microorganisms (GCM) 10K type strain sequencing project: providing services to taxonomists for standard genome sequencing and annotation.</title>
        <authorList>
            <consortium name="The Broad Institute Genomics Platform"/>
            <consortium name="The Broad Institute Genome Sequencing Center for Infectious Disease"/>
            <person name="Wu L."/>
            <person name="Ma J."/>
        </authorList>
    </citation>
    <scope>NUCLEOTIDE SEQUENCE [LARGE SCALE GENOMIC DNA]</scope>
    <source>
        <strain evidence="3">JCM 17939</strain>
    </source>
</reference>
<name>A0ABP8U9M6_9ACTN</name>
<dbReference type="Proteomes" id="UP001501442">
    <property type="component" value="Unassembled WGS sequence"/>
</dbReference>